<dbReference type="EMBL" id="JASCTH010000023">
    <property type="protein sequence ID" value="MDI6103036.1"/>
    <property type="molecule type" value="Genomic_DNA"/>
</dbReference>
<evidence type="ECO:0000259" key="4">
    <source>
        <dbReference type="Pfam" id="PF09118"/>
    </source>
</evidence>
<accession>A0ABT6WTG6</accession>
<dbReference type="InterPro" id="IPR036195">
    <property type="entry name" value="AbfB_ABD_sf"/>
</dbReference>
<evidence type="ECO:0000313" key="5">
    <source>
        <dbReference type="EMBL" id="MDI6103036.1"/>
    </source>
</evidence>
<evidence type="ECO:0000259" key="3">
    <source>
        <dbReference type="Pfam" id="PF07250"/>
    </source>
</evidence>
<dbReference type="InterPro" id="IPR007934">
    <property type="entry name" value="AbfB_ABD"/>
</dbReference>
<gene>
    <name evidence="5" type="ORF">QLQ12_30920</name>
</gene>
<dbReference type="Gene3D" id="2.80.10.50">
    <property type="match status" value="1"/>
</dbReference>
<dbReference type="SUPFAM" id="SSF110221">
    <property type="entry name" value="AbfB domain"/>
    <property type="match status" value="1"/>
</dbReference>
<dbReference type="PANTHER" id="PTHR32208:SF56">
    <property type="entry name" value="GALACTOSE OXIDASE-RELATED"/>
    <property type="match status" value="1"/>
</dbReference>
<dbReference type="SUPFAM" id="SSF81296">
    <property type="entry name" value="E set domains"/>
    <property type="match status" value="1"/>
</dbReference>
<name>A0ABT6WTG6_9ACTN</name>
<comment type="caution">
    <text evidence="5">The sequence shown here is derived from an EMBL/GenBank/DDBJ whole genome shotgun (WGS) entry which is preliminary data.</text>
</comment>
<dbReference type="RefSeq" id="WP_282764041.1">
    <property type="nucleotide sequence ID" value="NZ_JASCTH010000023.1"/>
</dbReference>
<reference evidence="5 6" key="1">
    <citation type="submission" date="2023-05" db="EMBL/GenBank/DDBJ databases">
        <title>Actinoplanes sp. NEAU-A12 genome sequencing.</title>
        <authorList>
            <person name="Wang Z.-S."/>
        </authorList>
    </citation>
    <scope>NUCLEOTIDE SEQUENCE [LARGE SCALE GENOMIC DNA]</scope>
    <source>
        <strain evidence="5 6">NEAU-A12</strain>
    </source>
</reference>
<dbReference type="InterPro" id="IPR014756">
    <property type="entry name" value="Ig_E-set"/>
</dbReference>
<proteinExistence type="predicted"/>
<dbReference type="Pfam" id="PF07250">
    <property type="entry name" value="Glyoxal_oxid_N"/>
    <property type="match status" value="1"/>
</dbReference>
<dbReference type="InterPro" id="IPR037293">
    <property type="entry name" value="Gal_Oxidase_central_sf"/>
</dbReference>
<dbReference type="PROSITE" id="PS51257">
    <property type="entry name" value="PROKAR_LIPOPROTEIN"/>
    <property type="match status" value="1"/>
</dbReference>
<feature type="domain" description="Galactose oxidase-like Early set" evidence="4">
    <location>
        <begin position="450"/>
        <end position="543"/>
    </location>
</feature>
<dbReference type="InterPro" id="IPR013783">
    <property type="entry name" value="Ig-like_fold"/>
</dbReference>
<protein>
    <submittedName>
        <fullName evidence="5">AbfB domain-containing protein</fullName>
    </submittedName>
</protein>
<sequence>MLTTAFRRHLMAEVVIGAVLIAACTALLPGPAAGAPPGPAAVGATPVVLNQPADPFLGKITPSANADTQGMYAPQVATPLVAIHAVLLPNGHVVSYGSPVGEARQGGLAYDDWNPALGTGTASHRQVASMHAYDSFCNALEILPDGRVLMVGGNTTTASMVYDPATGNQAMGAPLARQRWYASVVRLPDDRMLVLGGGDYYNTNAFRNPNDNSGVATVPEIGTGTGAWTSLTGAASTVAFGAKDNRWWYPRATIAPDGKVFGVSNDQMWRLDPAGTGAVRSLGTLPQGIGVSGSSVMYAPGKMLYAGGGQRFNETAEVATNAATTVDINGANPVVTRVAPMRYARNWLNLTVLANGEVLANGGTRVGTQAGAANSITRSEIWNPATRQWRSAASAQRTRTYHSVALQLPGGSVLTSGGGLPGPVDNFNSEIYYPAYLFTRSGSTVRWADRPEIRTMGGSAAYGGTLSLGMSDTRRIASASLTSLGRVTHSYNTDQRQVPLTISQSGATVRVTLPTNRNVLPPGSYLLQGVDHNGVPTPAQIITLKGDGTAGTVTVYEPEQGQAGTPGGSAEPGTVPLTAGTTVGLEAASHPGYRVRHQDFIGKLSAVGPRSSMLARADSSFRVRAGLAGTGCVSFEAANYPGYFLRHENSRAYLRRNDNSAAFAAAATFCPRTGLTGQHTSLESYNMPGRYLRHRNFAIHLDAFDNSAQARKDATFVVRVALGG</sequence>
<dbReference type="Pfam" id="PF05270">
    <property type="entry name" value="AbfB"/>
    <property type="match status" value="1"/>
</dbReference>
<dbReference type="CDD" id="cd23399">
    <property type="entry name" value="beta-trefoil_ABD_ABFB"/>
    <property type="match status" value="1"/>
</dbReference>
<dbReference type="Proteomes" id="UP001241758">
    <property type="component" value="Unassembled WGS sequence"/>
</dbReference>
<dbReference type="CDD" id="cd02851">
    <property type="entry name" value="E_set_GO_C"/>
    <property type="match status" value="1"/>
</dbReference>
<dbReference type="InterPro" id="IPR009880">
    <property type="entry name" value="Glyoxal_oxidase_N"/>
</dbReference>
<keyword evidence="1" id="KW-0732">Signal</keyword>
<evidence type="ECO:0000259" key="2">
    <source>
        <dbReference type="Pfam" id="PF05270"/>
    </source>
</evidence>
<dbReference type="InterPro" id="IPR011043">
    <property type="entry name" value="Gal_Oxase/kelch_b-propeller"/>
</dbReference>
<dbReference type="SUPFAM" id="SSF50965">
    <property type="entry name" value="Galactose oxidase, central domain"/>
    <property type="match status" value="1"/>
</dbReference>
<evidence type="ECO:0000313" key="6">
    <source>
        <dbReference type="Proteomes" id="UP001241758"/>
    </source>
</evidence>
<dbReference type="Gene3D" id="2.60.40.10">
    <property type="entry name" value="Immunoglobulins"/>
    <property type="match status" value="1"/>
</dbReference>
<dbReference type="Gene3D" id="2.130.10.80">
    <property type="entry name" value="Galactose oxidase/kelch, beta-propeller"/>
    <property type="match status" value="1"/>
</dbReference>
<dbReference type="InterPro" id="IPR015202">
    <property type="entry name" value="GO-like_E_set"/>
</dbReference>
<evidence type="ECO:0000256" key="1">
    <source>
        <dbReference type="ARBA" id="ARBA00022729"/>
    </source>
</evidence>
<dbReference type="PANTHER" id="PTHR32208">
    <property type="entry name" value="SECRETED PROTEIN-RELATED"/>
    <property type="match status" value="1"/>
</dbReference>
<feature type="domain" description="Alpha-L-arabinofuranosidase B arabinose-binding" evidence="2">
    <location>
        <begin position="586"/>
        <end position="718"/>
    </location>
</feature>
<feature type="domain" description="Glyoxal oxidase N-terminal" evidence="3">
    <location>
        <begin position="132"/>
        <end position="428"/>
    </location>
</feature>
<organism evidence="5 6">
    <name type="scientific">Actinoplanes sandaracinus</name>
    <dbReference type="NCBI Taxonomy" id="3045177"/>
    <lineage>
        <taxon>Bacteria</taxon>
        <taxon>Bacillati</taxon>
        <taxon>Actinomycetota</taxon>
        <taxon>Actinomycetes</taxon>
        <taxon>Micromonosporales</taxon>
        <taxon>Micromonosporaceae</taxon>
        <taxon>Actinoplanes</taxon>
    </lineage>
</organism>
<dbReference type="Pfam" id="PF09118">
    <property type="entry name" value="GO-like_E_set"/>
    <property type="match status" value="1"/>
</dbReference>
<keyword evidence="6" id="KW-1185">Reference proteome</keyword>